<proteinExistence type="inferred from homology"/>
<dbReference type="GO" id="GO:0016491">
    <property type="term" value="F:oxidoreductase activity"/>
    <property type="evidence" value="ECO:0007669"/>
    <property type="project" value="InterPro"/>
</dbReference>
<dbReference type="InterPro" id="IPR011041">
    <property type="entry name" value="Quinoprot_gluc/sorb_DH_b-prop"/>
</dbReference>
<dbReference type="InParanoid" id="D7FVB2"/>
<evidence type="ECO:0000259" key="6">
    <source>
        <dbReference type="Pfam" id="PF07995"/>
    </source>
</evidence>
<evidence type="ECO:0000259" key="4">
    <source>
        <dbReference type="Pfam" id="PF07731"/>
    </source>
</evidence>
<dbReference type="Gene3D" id="2.120.10.30">
    <property type="entry name" value="TolB, C-terminal domain"/>
    <property type="match status" value="1"/>
</dbReference>
<feature type="transmembrane region" description="Helical" evidence="3">
    <location>
        <begin position="1120"/>
        <end position="1141"/>
    </location>
</feature>
<dbReference type="InterPro" id="IPR035986">
    <property type="entry name" value="PKD_dom_sf"/>
</dbReference>
<keyword evidence="8" id="KW-1185">Reference proteome</keyword>
<dbReference type="InterPro" id="IPR045087">
    <property type="entry name" value="Cu-oxidase_fam"/>
</dbReference>
<dbReference type="Pfam" id="PF07995">
    <property type="entry name" value="GSDH"/>
    <property type="match status" value="1"/>
</dbReference>
<evidence type="ECO:0000256" key="3">
    <source>
        <dbReference type="SAM" id="Phobius"/>
    </source>
</evidence>
<feature type="region of interest" description="Disordered" evidence="2">
    <location>
        <begin position="1091"/>
        <end position="1114"/>
    </location>
</feature>
<dbReference type="InterPro" id="IPR011042">
    <property type="entry name" value="6-blade_b-propeller_TolB-like"/>
</dbReference>
<reference evidence="7 8" key="1">
    <citation type="journal article" date="2010" name="Nature">
        <title>The Ectocarpus genome and the independent evolution of multicellularity in brown algae.</title>
        <authorList>
            <person name="Cock J.M."/>
            <person name="Sterck L."/>
            <person name="Rouze P."/>
            <person name="Scornet D."/>
            <person name="Allen A.E."/>
            <person name="Amoutzias G."/>
            <person name="Anthouard V."/>
            <person name="Artiguenave F."/>
            <person name="Aury J.M."/>
            <person name="Badger J.H."/>
            <person name="Beszteri B."/>
            <person name="Billiau K."/>
            <person name="Bonnet E."/>
            <person name="Bothwell J.H."/>
            <person name="Bowler C."/>
            <person name="Boyen C."/>
            <person name="Brownlee C."/>
            <person name="Carrano C.J."/>
            <person name="Charrier B."/>
            <person name="Cho G.Y."/>
            <person name="Coelho S.M."/>
            <person name="Collen J."/>
            <person name="Corre E."/>
            <person name="Da Silva C."/>
            <person name="Delage L."/>
            <person name="Delaroque N."/>
            <person name="Dittami S.M."/>
            <person name="Doulbeau S."/>
            <person name="Elias M."/>
            <person name="Farnham G."/>
            <person name="Gachon C.M."/>
            <person name="Gschloessl B."/>
            <person name="Heesch S."/>
            <person name="Jabbari K."/>
            <person name="Jubin C."/>
            <person name="Kawai H."/>
            <person name="Kimura K."/>
            <person name="Kloareg B."/>
            <person name="Kupper F.C."/>
            <person name="Lang D."/>
            <person name="Le Bail A."/>
            <person name="Leblanc C."/>
            <person name="Lerouge P."/>
            <person name="Lohr M."/>
            <person name="Lopez P.J."/>
            <person name="Martens C."/>
            <person name="Maumus F."/>
            <person name="Michel G."/>
            <person name="Miranda-Saavedra D."/>
            <person name="Morales J."/>
            <person name="Moreau H."/>
            <person name="Motomura T."/>
            <person name="Nagasato C."/>
            <person name="Napoli C.A."/>
            <person name="Nelson D.R."/>
            <person name="Nyvall-Collen P."/>
            <person name="Peters A.F."/>
            <person name="Pommier C."/>
            <person name="Potin P."/>
            <person name="Poulain J."/>
            <person name="Quesneville H."/>
            <person name="Read B."/>
            <person name="Rensing S.A."/>
            <person name="Ritter A."/>
            <person name="Rousvoal S."/>
            <person name="Samanta M."/>
            <person name="Samson G."/>
            <person name="Schroeder D.C."/>
            <person name="Segurens B."/>
            <person name="Strittmatter M."/>
            <person name="Tonon T."/>
            <person name="Tregear J.W."/>
            <person name="Valentin K."/>
            <person name="von Dassow P."/>
            <person name="Yamagishi T."/>
            <person name="Van de Peer Y."/>
            <person name="Wincker P."/>
        </authorList>
    </citation>
    <scope>NUCLEOTIDE SEQUENCE [LARGE SCALE GENOMIC DNA]</scope>
    <source>
        <strain evidence="8">Ec32 / CCAP1310/4</strain>
    </source>
</reference>
<protein>
    <submittedName>
        <fullName evidence="7">MCO is implicated in celullar iron transport playing also role in the copper resistance</fullName>
    </submittedName>
</protein>
<organism evidence="7 8">
    <name type="scientific">Ectocarpus siliculosus</name>
    <name type="common">Brown alga</name>
    <name type="synonym">Conferva siliculosa</name>
    <dbReference type="NCBI Taxonomy" id="2880"/>
    <lineage>
        <taxon>Eukaryota</taxon>
        <taxon>Sar</taxon>
        <taxon>Stramenopiles</taxon>
        <taxon>Ochrophyta</taxon>
        <taxon>PX clade</taxon>
        <taxon>Phaeophyceae</taxon>
        <taxon>Ectocarpales</taxon>
        <taxon>Ectocarpaceae</taxon>
        <taxon>Ectocarpus</taxon>
    </lineage>
</organism>
<feature type="domain" description="Plastocyanin-like" evidence="5">
    <location>
        <begin position="639"/>
        <end position="758"/>
    </location>
</feature>
<dbReference type="AlphaFoldDB" id="D7FVB2"/>
<dbReference type="GO" id="GO:0005507">
    <property type="term" value="F:copper ion binding"/>
    <property type="evidence" value="ECO:0007669"/>
    <property type="project" value="InterPro"/>
</dbReference>
<keyword evidence="3" id="KW-0472">Membrane</keyword>
<feature type="domain" description="Glucose/Sorbosone dehydrogenase" evidence="6">
    <location>
        <begin position="33"/>
        <end position="310"/>
    </location>
</feature>
<evidence type="ECO:0000313" key="7">
    <source>
        <dbReference type="EMBL" id="CBJ26284.1"/>
    </source>
</evidence>
<evidence type="ECO:0000256" key="1">
    <source>
        <dbReference type="ARBA" id="ARBA00010609"/>
    </source>
</evidence>
<dbReference type="STRING" id="2880.D7FVB2"/>
<dbReference type="CDD" id="cd00146">
    <property type="entry name" value="PKD"/>
    <property type="match status" value="1"/>
</dbReference>
<evidence type="ECO:0000256" key="2">
    <source>
        <dbReference type="SAM" id="MobiDB-lite"/>
    </source>
</evidence>
<dbReference type="SUPFAM" id="SSF49299">
    <property type="entry name" value="PKD domain"/>
    <property type="match status" value="1"/>
</dbReference>
<keyword evidence="3" id="KW-0812">Transmembrane</keyword>
<dbReference type="EMBL" id="FN649742">
    <property type="protein sequence ID" value="CBJ26284.1"/>
    <property type="molecule type" value="Genomic_DNA"/>
</dbReference>
<dbReference type="InterPro" id="IPR011707">
    <property type="entry name" value="Cu-oxidase-like_N"/>
</dbReference>
<dbReference type="Gene3D" id="2.60.40.10">
    <property type="entry name" value="Immunoglobulins"/>
    <property type="match status" value="1"/>
</dbReference>
<dbReference type="InterPro" id="IPR013783">
    <property type="entry name" value="Ig-like_fold"/>
</dbReference>
<dbReference type="CDD" id="cd13853">
    <property type="entry name" value="CuRO_1_Tth-MCO_like"/>
    <property type="match status" value="1"/>
</dbReference>
<evidence type="ECO:0000313" key="8">
    <source>
        <dbReference type="Proteomes" id="UP000002630"/>
    </source>
</evidence>
<gene>
    <name evidence="7" type="primary">MCO</name>
    <name evidence="7" type="ORF">Esi_0029_0065</name>
</gene>
<dbReference type="InterPro" id="IPR008972">
    <property type="entry name" value="Cupredoxin"/>
</dbReference>
<dbReference type="InterPro" id="IPR012938">
    <property type="entry name" value="Glc/Sorbosone_DH"/>
</dbReference>
<dbReference type="SUPFAM" id="SSF50952">
    <property type="entry name" value="Soluble quinoprotein glucose dehydrogenase"/>
    <property type="match status" value="1"/>
</dbReference>
<dbReference type="PANTHER" id="PTHR11709:SF518">
    <property type="entry name" value="MULTICOPPER OXIDASE"/>
    <property type="match status" value="1"/>
</dbReference>
<dbReference type="Proteomes" id="UP000002630">
    <property type="component" value="Linkage Group LG17"/>
</dbReference>
<dbReference type="SUPFAM" id="SSF49503">
    <property type="entry name" value="Cupredoxins"/>
    <property type="match status" value="3"/>
</dbReference>
<dbReference type="Pfam" id="PF07731">
    <property type="entry name" value="Cu-oxidase_2"/>
    <property type="match status" value="1"/>
</dbReference>
<feature type="domain" description="Plastocyanin-like" evidence="4">
    <location>
        <begin position="963"/>
        <end position="1055"/>
    </location>
</feature>
<dbReference type="Gene3D" id="2.60.40.420">
    <property type="entry name" value="Cupredoxins - blue copper proteins"/>
    <property type="match status" value="3"/>
</dbReference>
<comment type="similarity">
    <text evidence="1">Belongs to the multicopper oxidase family.</text>
</comment>
<dbReference type="PANTHER" id="PTHR11709">
    <property type="entry name" value="MULTI-COPPER OXIDASE"/>
    <property type="match status" value="1"/>
</dbReference>
<accession>D7FVB2</accession>
<dbReference type="InterPro" id="IPR011706">
    <property type="entry name" value="Cu-oxidase_C"/>
</dbReference>
<dbReference type="EMBL" id="FN648475">
    <property type="protein sequence ID" value="CBJ26284.1"/>
    <property type="molecule type" value="Genomic_DNA"/>
</dbReference>
<name>D7FVB2_ECTSI</name>
<keyword evidence="3" id="KW-1133">Transmembrane helix</keyword>
<sequence length="1175" mass="126113">MPSCAGLEVLETVIDRDGDVLVVEDILEGFGRVPVSVAFSPTTTHMFIGFKAGGVRIYPEGGDTLVAAIYDDCVDMEDEVYENNDLGLLNFQLHPDWPASPYGYMLYTHDPGYEDDCLVEPFWCEKDHRLVRVEVNLNEATQGVTCGAQEILINDWCTGSNHHGGGGMSFLSNGDMVLTVGDMSKADQRDPGDQEENTCLRDDRGLPQGNFRAQFDDFNEGKLLRISSDALVAEATGDASTTGFLVRDTDFWLEAKGFRNPFRLAVSPVSGDVIIADVGLDTAESIKVVPNPLEAAETVSMPNYGWPCIEGDAWIPPYAAEWLADNESDACDDVRDTTLGLPLDIDYDALKTKALAGQVDWVPPAYVYLDGTIDEEYPDFCANTQSSVSALHVYEGGHLPERYHNRLFVGDYSKDCAFYFDIDETTGVVDWTTPHVLFESRAIVDFATDPKTGIMYAIDAKFSILIRIMAIDGPLTSGGPTIVLEADALEGPVPLDVTMDASGSSDAEGIVLLEWDCEGDGVYEAESDWTVASARNHTCTYTVDGTYEPSVRATNGLDETAVKSFEVLAGEVAAPAPTPAPSAAATVAAAITTAPVAPPVGDALESPVELEWELNDATGVFTGEIEMGAVTMDNFWGVTTTRAFNGQIPGPTIRMEACQTYELTYTNNLGPLNPGGEWNTMKDPNTTNLHTHGLHISGESPADDVLYVEITPGESHTFVYTIPCDHAGGTFWYHPHHHGSTSLQMGGGAMGTLVVEDRVDVHGIPDQIANMPELVVVIQEMNPELSTADSDASGDELYSTTAAQTHFLVNGQVMPTIQMTTGEWVRLRMAFAGHGDNHAISIEAPEDSCEMAVLAKDGVYLGEVPRMEPKLFFTPSSRVDTAVRCSVAGDFEFRIESTRSINSTTPLAALYVEGGSSSPDDDLDTWTPCRPYYLQDLVNATLDGETLGLLVRETIGDEYYSGPENFVVNMTVDEIQEWLLEGSEQHPFHMHVNHMQFATVDGPALVPGWNHVGDWVDTVSTTLAVVRFRTERYGGHVAMHCHVNSHSDTGVMAVADIDGGEGPNEDPIALAAGTCGIEGVAGYGYNLSADEGTDDTTAEERATVGGGSGGDGSVDPEDTWWVAAAAGAGVGIVILLCGGLLMSKFGKRNAVAGARAAAPAKGSGGAADETKAEPM</sequence>
<evidence type="ECO:0000259" key="5">
    <source>
        <dbReference type="Pfam" id="PF07732"/>
    </source>
</evidence>
<dbReference type="OrthoDB" id="2121828at2759"/>
<dbReference type="Pfam" id="PF07732">
    <property type="entry name" value="Cu-oxidase_3"/>
    <property type="match status" value="1"/>
</dbReference>